<dbReference type="Pfam" id="PF07679">
    <property type="entry name" value="I-set"/>
    <property type="match status" value="6"/>
</dbReference>
<dbReference type="EMBL" id="JAVFWL010000005">
    <property type="protein sequence ID" value="KAK6755354.1"/>
    <property type="molecule type" value="Genomic_DNA"/>
</dbReference>
<dbReference type="InterPro" id="IPR013098">
    <property type="entry name" value="Ig_I-set"/>
</dbReference>
<feature type="compositionally biased region" description="Polar residues" evidence="2">
    <location>
        <begin position="2577"/>
        <end position="2589"/>
    </location>
</feature>
<feature type="domain" description="Ig-like" evidence="3">
    <location>
        <begin position="768"/>
        <end position="856"/>
    </location>
</feature>
<dbReference type="InterPro" id="IPR003598">
    <property type="entry name" value="Ig_sub2"/>
</dbReference>
<dbReference type="InterPro" id="IPR056701">
    <property type="entry name" value="DUF7799"/>
</dbReference>
<feature type="domain" description="Ig-like" evidence="3">
    <location>
        <begin position="977"/>
        <end position="1066"/>
    </location>
</feature>
<dbReference type="SMART" id="SM00409">
    <property type="entry name" value="IG"/>
    <property type="match status" value="6"/>
</dbReference>
<dbReference type="SUPFAM" id="SSF46966">
    <property type="entry name" value="Spectrin repeat"/>
    <property type="match status" value="1"/>
</dbReference>
<keyword evidence="5" id="KW-1185">Reference proteome</keyword>
<evidence type="ECO:0000313" key="4">
    <source>
        <dbReference type="EMBL" id="KAK6755354.1"/>
    </source>
</evidence>
<dbReference type="SMART" id="SM00408">
    <property type="entry name" value="IGc2"/>
    <property type="match status" value="6"/>
</dbReference>
<dbReference type="InterPro" id="IPR058157">
    <property type="entry name" value="Spectrin_met"/>
</dbReference>
<dbReference type="Pfam" id="PF25101">
    <property type="entry name" value="Spectrin_7"/>
    <property type="match status" value="1"/>
</dbReference>
<evidence type="ECO:0000259" key="3">
    <source>
        <dbReference type="PROSITE" id="PS50835"/>
    </source>
</evidence>
<protein>
    <recommendedName>
        <fullName evidence="3">Ig-like domain-containing protein</fullName>
    </recommendedName>
</protein>
<proteinExistence type="predicted"/>
<feature type="compositionally biased region" description="Basic and acidic residues" evidence="2">
    <location>
        <begin position="2595"/>
        <end position="2606"/>
    </location>
</feature>
<dbReference type="PROSITE" id="PS50835">
    <property type="entry name" value="IG_LIKE"/>
    <property type="match status" value="6"/>
</dbReference>
<feature type="region of interest" description="Disordered" evidence="2">
    <location>
        <begin position="2562"/>
        <end position="2606"/>
    </location>
</feature>
<feature type="domain" description="Ig-like" evidence="3">
    <location>
        <begin position="2645"/>
        <end position="2732"/>
    </location>
</feature>
<dbReference type="Gene3D" id="1.20.58.60">
    <property type="match status" value="1"/>
</dbReference>
<feature type="domain" description="Ig-like" evidence="3">
    <location>
        <begin position="2825"/>
        <end position="2915"/>
    </location>
</feature>
<dbReference type="InterPro" id="IPR013783">
    <property type="entry name" value="Ig-like_fold"/>
</dbReference>
<dbReference type="InterPro" id="IPR007110">
    <property type="entry name" value="Ig-like_dom"/>
</dbReference>
<feature type="coiled-coil region" evidence="1">
    <location>
        <begin position="721"/>
        <end position="748"/>
    </location>
</feature>
<dbReference type="InterPro" id="IPR036179">
    <property type="entry name" value="Ig-like_dom_sf"/>
</dbReference>
<comment type="caution">
    <text evidence="4">The sequence shown here is derived from an EMBL/GenBank/DDBJ whole genome shotgun (WGS) entry which is preliminary data.</text>
</comment>
<dbReference type="SUPFAM" id="SSF48726">
    <property type="entry name" value="Immunoglobulin"/>
    <property type="match status" value="6"/>
</dbReference>
<gene>
    <name evidence="4" type="primary">Necator_chrV.g18786</name>
    <name evidence="4" type="ORF">RB195_013995</name>
</gene>
<accession>A0ABR1DY77</accession>
<dbReference type="PANTHER" id="PTHR47633">
    <property type="entry name" value="IMMUNOGLOBULIN"/>
    <property type="match status" value="1"/>
</dbReference>
<reference evidence="4 5" key="1">
    <citation type="submission" date="2023-08" db="EMBL/GenBank/DDBJ databases">
        <title>A Necator americanus chromosomal reference genome.</title>
        <authorList>
            <person name="Ilik V."/>
            <person name="Petrzelkova K.J."/>
            <person name="Pardy F."/>
            <person name="Fuh T."/>
            <person name="Niatou-Singa F.S."/>
            <person name="Gouil Q."/>
            <person name="Baker L."/>
            <person name="Ritchie M.E."/>
            <person name="Jex A.R."/>
            <person name="Gazzola D."/>
            <person name="Li H."/>
            <person name="Toshio Fujiwara R."/>
            <person name="Zhan B."/>
            <person name="Aroian R.V."/>
            <person name="Pafco B."/>
            <person name="Schwarz E.M."/>
        </authorList>
    </citation>
    <scope>NUCLEOTIDE SEQUENCE [LARGE SCALE GENOMIC DNA]</scope>
    <source>
        <strain evidence="4 5">Aroian</strain>
        <tissue evidence="4">Whole animal</tissue>
    </source>
</reference>
<feature type="domain" description="Ig-like" evidence="3">
    <location>
        <begin position="872"/>
        <end position="962"/>
    </location>
</feature>
<evidence type="ECO:0000313" key="5">
    <source>
        <dbReference type="Proteomes" id="UP001303046"/>
    </source>
</evidence>
<keyword evidence="1" id="KW-0175">Coiled coil</keyword>
<feature type="coiled-coil region" evidence="1">
    <location>
        <begin position="2402"/>
        <end position="2432"/>
    </location>
</feature>
<name>A0ABR1DY77_NECAM</name>
<feature type="region of interest" description="Disordered" evidence="2">
    <location>
        <begin position="3031"/>
        <end position="3051"/>
    </location>
</feature>
<sequence>MEGTPQASANENPVPKERTHQIRLVQSNGAVNENGVSATRDEGDVSTTTLSTIAVRAGDHASIVVALLKSVGFIQLRIDEMKPSLLAIGGSSEEAASLLHIHEDLMARLKDKEDQVTALLTRAENLSSEKEAKEAVVYDDMAKCLKEAWHGLNKQLLLRGYLLRDTVSFYKLARRHEQLLNTVSEALKKIMARENGVDTALAARKIEQNVNELIETTAQAVDTGSSVISQIRTLGQLSDDPERAQEILASCVLIEKVMLRIASEWERVEATWKSEKSKIVIIENVDELLVIEDWLSHAERRVKAVTELGFKRLLEEGNAHKARLVALGASGAADGARITHLNGRIEEFLHYVKTRMNRSHRIQSFFQSAQTMLSQLAMMEADMRNANAAMAGELYPLAQQKASSVTHEGRDISAKEVLTYEEHALVKLRCQEIEHQLNILQQLANERQRGTQVSQELASLESWHTMRVVPFLATHTDMGGTLNEAVDFLEAHKMFVDEVVNRDASVVSAMAKRTEMTVVEQNGMRQFERGYEKLKDVLEHRIRIGNNFVQVHKFAKDLESSFDALTSLLDTNRDFTNERVAGQVDNVFHMIEETMTQEKHDVERFVNAAEAVAKGDETLNVTRSVQAAKNMIIDHDHRYTYLRAIWNEWQIHKAELKKKVTIIEEIEMWQEDTWEIIRLLENTTVTTLQESEGLHRRVKELGQTIDQQTAKLEEAKMFTDNEEYNRRLKRVLEKQEQIKERFKKLDKKVEVIYETFLQEEREERIRAPQILTALKDAQVDEGSRFEFVARIEGEPEPKITWLKDGIDVKNNIDYRQEYINGVASLVIEETFIEDTATYTVRAENAGGVAESSAKLTVKSRSAVSSLVEEEKPRFIKQLTNVQVTEGQTARLDCVVVGRPEPEVIWYKEEKTVKEDERIHLEFVGDHCSLTIKETEITDTGMYTARARNIHGEAINFCQLKVSPRKQPPPTAPKPTRPTIQTELATSTYEEGDTAILQIHTQGEPRPHVEWRFNEQPITTTETVTVDEKEDGWHRLIISPVTPAHTGVYTAVSVNEFGETRTSATLYVEPTTTTRTSIHEDMLQEDIYERMGRPTERTEEVVREESTQQIDEILEKAPVHSVDSVEQHEATRTVTSKEYAQQINEVPIPEVQKGTTTRFSETYAGQINEVPIPEVQKSTTTRLSSETFHAGQINEVPIPEVQKSTTTRFSETYAGQINEVPIPEVQKSTTTRLSSETFHAGQINEVPIPEVQKSTTTHFSETYAGQINEVPIPEVQKSTTTRFSEKYAGQISEVPIPEVQKSTTTRLSSETFHAGQINEVPIAEVQKSTTTRLSSETYHAGQINEVPIPEVQKSTTTRLSSETFHAGQINEVPIPEVQKSTTTRLSSETYHAGQINEVPIPEVQKSTTTRLSSETYHAGQINEVPIPEVQKSTTTRLSSETYHAGQINEVPIPEVQKSTTTRLSSETYHAGQINEVPIPDVEKSTTTRLSSETYHAGQIHKVPQPEVEESTTTKVSEIYHAGQILEAPRPEVEKTTTTKVSEIYHAGQILKAPQPEVEKTTTTKVFEVYHAGQILEAPRPEIEKTSTTKVSEVYHAGQILEAPQPKVETTTTTHITTEAYHAGAYYEAPQPEVQTTTKEKTEKMYQAAYYESSPQPEVQRTTKEKSEKMYQAARYESAPQPEVQRPTKTEKTEKMYQAIIPETPRAPDVEMATLTSEAVGKEHVAAIKQTPIPEVHKSTLSEALSVENIAAIRQSPAPETLRATLTQGVSFENIAAVRQPFTPEVLKAHLSRGISVENIGAVGQVAPEIHHSHLSRGASVEVVGAVRQPLTYEVHQAHLSRGVSVENIGAVRHAAAPEIQRSHLSRGASVETIGAVGQVAPEVHQAHLSRGASVEIVGAVRHAVAPEVYKSHLSRGVSVENIGIQRSHLSRGASVETIGAVGQVAPEIHHSHLSRGASVEIVGAVRHAVAPEVYKSHLSRGVSVENIGAIRQSPAPEAHKATVTAGSNIANIAAIRRTSMPDTHLAKITSAISLENIAAISRTPIPESYYARLTNTPLENVAAIRRTPAPEAGHATKIPGSAVGNIGTIRQTPAPETGYARTTAGSALENVGAIRRTPAPEAERATTIPGSAVGNIGTIRHTRAPETGYARKSPGTAVENIGAIRQTPAPETGYARTTAGSTVENIGAIRQTPAPERRRATTTSGTAVENIGAIRTTPAPETGFARKTSVSALENIGAIRQTPVPETGSATVTRSALENIGAIRRTPAPETGHATKIPGSAVENIGAIRQSEPVHPHTATKTDGAMKENVAQINPTTTQPDKREFTRSSLSIDRIDDIVVPERAPHTTAEVSQTVTAEGFIRHLDQDFTPTQVTTTERSVRGGVTMEQGERVRREAEAVVTVTEKTREQDAEERRQLEQLEQMEKEVEERLRRGPEVQKRVTQTTSAEGWVQRVEDDVAKPQVVQTTKRIEKEVTEDSRSKRHMVTPGETIVSTTKKDEEEEERRKIVQSRIPQRTTKVTTTTTADGFVQHLHDEISRPTEVTTKTRKEGEDAQFKRTVEMRRAEPTTEKTTTTTTTSLVQTAASRPLQPTTKTQKTTEEREEKERYRDSFIAASEGEGFWTDGAYTTSPSPPPIPSHLSRTYTEPQFIKSLHREYTVDEEGSITIECTLVGNPRPKVRFFLNDREIRKESKFVEIVTSGDTYSIVIKKARLEHAGYYKVVAENERGKTESLTMLHVRPLSLIQHQRRNGFTAPSQKITEYKTPTEHTTVTEEFAMFEYEQRRPQKHETSRLVTPPPAKRFQAHRKDEEMLEQYDINQRQPAGHPPHFTQTLVAAVAADGESARFDGIVTGWPAPTVEWTKDGEPFSRDSLPDVEISNIGGRVSLSFKSCHTVHSGKYMCTARNVSGVATSSAQLVVRPRTVAPDFIQRLISEEKVEGEQLKWTVRVTGDPLPKVTWLRDGIEIPDCEEVRIIDEGNGVHSLLIVRVELADSGQFTCLAENVAGEARSTADLVVRQSGSRPGSYFHITKVTQEKQTQGEQPIPVNRKRGLSC</sequence>
<evidence type="ECO:0000256" key="1">
    <source>
        <dbReference type="SAM" id="Coils"/>
    </source>
</evidence>
<dbReference type="Gene3D" id="2.60.40.10">
    <property type="entry name" value="Immunoglobulins"/>
    <property type="match status" value="6"/>
</dbReference>
<feature type="domain" description="Ig-like" evidence="3">
    <location>
        <begin position="2923"/>
        <end position="3012"/>
    </location>
</feature>
<evidence type="ECO:0000256" key="2">
    <source>
        <dbReference type="SAM" id="MobiDB-lite"/>
    </source>
</evidence>
<dbReference type="Pfam" id="PF25075">
    <property type="entry name" value="DUF7799"/>
    <property type="match status" value="1"/>
</dbReference>
<organism evidence="4 5">
    <name type="scientific">Necator americanus</name>
    <name type="common">Human hookworm</name>
    <dbReference type="NCBI Taxonomy" id="51031"/>
    <lineage>
        <taxon>Eukaryota</taxon>
        <taxon>Metazoa</taxon>
        <taxon>Ecdysozoa</taxon>
        <taxon>Nematoda</taxon>
        <taxon>Chromadorea</taxon>
        <taxon>Rhabditida</taxon>
        <taxon>Rhabditina</taxon>
        <taxon>Rhabditomorpha</taxon>
        <taxon>Strongyloidea</taxon>
        <taxon>Ancylostomatidae</taxon>
        <taxon>Bunostominae</taxon>
        <taxon>Necator</taxon>
    </lineage>
</organism>
<dbReference type="InterPro" id="IPR003599">
    <property type="entry name" value="Ig_sub"/>
</dbReference>
<dbReference type="Proteomes" id="UP001303046">
    <property type="component" value="Unassembled WGS sequence"/>
</dbReference>
<feature type="coiled-coil region" evidence="1">
    <location>
        <begin position="102"/>
        <end position="129"/>
    </location>
</feature>